<evidence type="ECO:0000256" key="9">
    <source>
        <dbReference type="ARBA" id="ARBA00023273"/>
    </source>
</evidence>
<evidence type="ECO:0000256" key="5">
    <source>
        <dbReference type="ARBA" id="ARBA00022490"/>
    </source>
</evidence>
<evidence type="ECO:0000313" key="14">
    <source>
        <dbReference type="RefSeq" id="XP_006026428.1"/>
    </source>
</evidence>
<proteinExistence type="inferred from homology"/>
<dbReference type="Pfam" id="PF13877">
    <property type="entry name" value="RPAP3_C"/>
    <property type="match status" value="1"/>
</dbReference>
<keyword evidence="7" id="KW-0282">Flagellum</keyword>
<evidence type="ECO:0000256" key="4">
    <source>
        <dbReference type="ARBA" id="ARBA00011738"/>
    </source>
</evidence>
<dbReference type="OrthoDB" id="447931at2759"/>
<dbReference type="RefSeq" id="XP_006026428.1">
    <property type="nucleotide sequence ID" value="XM_006026366.3"/>
</dbReference>
<evidence type="ECO:0000256" key="8">
    <source>
        <dbReference type="ARBA" id="ARBA00023069"/>
    </source>
</evidence>
<dbReference type="Proteomes" id="UP000189705">
    <property type="component" value="Unplaced"/>
</dbReference>
<dbReference type="GeneID" id="102384111"/>
<comment type="subcellular location">
    <subcellularLocation>
        <location evidence="2">Cell projection</location>
        <location evidence="2">Cilium</location>
        <location evidence="2">Flagellum</location>
    </subcellularLocation>
    <subcellularLocation>
        <location evidence="3">Cytoplasm</location>
    </subcellularLocation>
</comment>
<keyword evidence="9" id="KW-0966">Cell projection</keyword>
<dbReference type="GO" id="GO:0031514">
    <property type="term" value="C:motile cilium"/>
    <property type="evidence" value="ECO:0007669"/>
    <property type="project" value="UniProtKB-SubCell"/>
</dbReference>
<keyword evidence="6" id="KW-0970">Cilium biogenesis/degradation</keyword>
<sequence length="303" mass="34427">MARWSDPVKGSSCVLLRLVSAEMERKCPGKLGPTSKSSFQIGVIIMDKSGAIDFCALERELQAAVAADEKYWRENDAKFRAVHQKVASYEEFRDIVRASHLKPLEKKDKFGKKKNLLWNSCATQAKCQQNSEVEIAQRLDRLPETSSEFYRDWRRCLKSGQEKYQFLLQLGGTGLGKIFQADLGFGLLGEFLRVLAENVCGEDREATLHILQSLSETKHFGLNVDLLSQVEKESSRDLFEKLKSMNRNCSTRGLPFDKAKAGSEALGEEPSETEREMHLQGCDLGREADERRLMELMKCYQLM</sequence>
<feature type="domain" description="Dynein attachment factor N-terminal" evidence="12">
    <location>
        <begin position="52"/>
        <end position="119"/>
    </location>
</feature>
<keyword evidence="5" id="KW-0963">Cytoplasm</keyword>
<dbReference type="InterPro" id="IPR025986">
    <property type="entry name" value="RPAP3-like_C"/>
</dbReference>
<evidence type="ECO:0000256" key="7">
    <source>
        <dbReference type="ARBA" id="ARBA00022846"/>
    </source>
</evidence>
<evidence type="ECO:0000259" key="11">
    <source>
        <dbReference type="Pfam" id="PF13877"/>
    </source>
</evidence>
<feature type="domain" description="RNA-polymerase II-associated protein 3-like C-terminal" evidence="11">
    <location>
        <begin position="143"/>
        <end position="232"/>
    </location>
</feature>
<dbReference type="GO" id="GO:0005576">
    <property type="term" value="C:extracellular region"/>
    <property type="evidence" value="ECO:0007669"/>
    <property type="project" value="GOC"/>
</dbReference>
<dbReference type="KEGG" id="asn:102384111"/>
<dbReference type="PANTHER" id="PTHR28572:SF1">
    <property type="entry name" value="COILED-COIL DOMAIN-CONTAINING PROTEIN 103"/>
    <property type="match status" value="1"/>
</dbReference>
<dbReference type="eggNOG" id="ENOG502RY3P">
    <property type="taxonomic scope" value="Eukaryota"/>
</dbReference>
<evidence type="ECO:0000256" key="6">
    <source>
        <dbReference type="ARBA" id="ARBA00022794"/>
    </source>
</evidence>
<evidence type="ECO:0000256" key="3">
    <source>
        <dbReference type="ARBA" id="ARBA00004496"/>
    </source>
</evidence>
<protein>
    <submittedName>
        <fullName evidence="14">Coiled-coil domain-containing protein 103 isoform X1</fullName>
    </submittedName>
</protein>
<comment type="similarity">
    <text evidence="10">Belongs to the DNAAF19/PR46b family.</text>
</comment>
<reference evidence="14" key="1">
    <citation type="submission" date="2025-08" db="UniProtKB">
        <authorList>
            <consortium name="RefSeq"/>
        </authorList>
    </citation>
    <scope>IDENTIFICATION</scope>
</reference>
<evidence type="ECO:0000256" key="2">
    <source>
        <dbReference type="ARBA" id="ARBA00004230"/>
    </source>
</evidence>
<dbReference type="Pfam" id="PF15867">
    <property type="entry name" value="Dynein_attach_N"/>
    <property type="match status" value="1"/>
</dbReference>
<organism evidence="13 14">
    <name type="scientific">Alligator sinensis</name>
    <name type="common">Chinese alligator</name>
    <dbReference type="NCBI Taxonomy" id="38654"/>
    <lineage>
        <taxon>Eukaryota</taxon>
        <taxon>Metazoa</taxon>
        <taxon>Chordata</taxon>
        <taxon>Craniata</taxon>
        <taxon>Vertebrata</taxon>
        <taxon>Euteleostomi</taxon>
        <taxon>Archelosauria</taxon>
        <taxon>Archosauria</taxon>
        <taxon>Crocodylia</taxon>
        <taxon>Alligatoridae</taxon>
        <taxon>Alligatorinae</taxon>
        <taxon>Alligator</taxon>
    </lineage>
</organism>
<evidence type="ECO:0000256" key="10">
    <source>
        <dbReference type="ARBA" id="ARBA00049986"/>
    </source>
</evidence>
<dbReference type="CTD" id="388389"/>
<dbReference type="GO" id="GO:0003351">
    <property type="term" value="P:epithelial cilium movement involved in extracellular fluid movement"/>
    <property type="evidence" value="ECO:0007669"/>
    <property type="project" value="TreeGrafter"/>
</dbReference>
<dbReference type="InParanoid" id="A0A1U7S6E8"/>
<gene>
    <name evidence="14" type="primary">CCDC103</name>
</gene>
<dbReference type="GO" id="GO:0007368">
    <property type="term" value="P:determination of left/right symmetry"/>
    <property type="evidence" value="ECO:0007669"/>
    <property type="project" value="TreeGrafter"/>
</dbReference>
<dbReference type="GO" id="GO:0036157">
    <property type="term" value="C:outer dynein arm"/>
    <property type="evidence" value="ECO:0007669"/>
    <property type="project" value="InterPro"/>
</dbReference>
<dbReference type="GO" id="GO:0036159">
    <property type="term" value="P:inner dynein arm assembly"/>
    <property type="evidence" value="ECO:0007669"/>
    <property type="project" value="TreeGrafter"/>
</dbReference>
<dbReference type="STRING" id="38654.A0A1U7S6E8"/>
<dbReference type="InterPro" id="IPR042422">
    <property type="entry name" value="CC103"/>
</dbReference>
<dbReference type="AlphaFoldDB" id="A0A1U7S6E8"/>
<evidence type="ECO:0000256" key="1">
    <source>
        <dbReference type="ARBA" id="ARBA00004048"/>
    </source>
</evidence>
<dbReference type="InterPro" id="IPR031733">
    <property type="entry name" value="Dynein_attach_N"/>
</dbReference>
<dbReference type="PANTHER" id="PTHR28572">
    <property type="entry name" value="COILED-COIL DOMAIN-CONTAINING PROTEIN 103"/>
    <property type="match status" value="1"/>
</dbReference>
<evidence type="ECO:0000259" key="12">
    <source>
        <dbReference type="Pfam" id="PF15867"/>
    </source>
</evidence>
<evidence type="ECO:0000313" key="13">
    <source>
        <dbReference type="Proteomes" id="UP000189705"/>
    </source>
</evidence>
<name>A0A1U7S6E8_ALLSI</name>
<comment type="subunit">
    <text evidence="4">Homodimer.</text>
</comment>
<keyword evidence="8" id="KW-0969">Cilium</keyword>
<accession>A0A1U7S6E8</accession>
<comment type="function">
    <text evidence="1">Dynein-attachment factor required for cilia motility.</text>
</comment>
<keyword evidence="13" id="KW-1185">Reference proteome</keyword>